<dbReference type="GO" id="GO:0006261">
    <property type="term" value="P:DNA-templated DNA replication"/>
    <property type="evidence" value="ECO:0007669"/>
    <property type="project" value="UniProtKB-UniRule"/>
</dbReference>
<evidence type="ECO:0000256" key="12">
    <source>
        <dbReference type="ARBA" id="ARBA00022932"/>
    </source>
</evidence>
<feature type="domain" description="UmuC" evidence="17">
    <location>
        <begin position="10"/>
        <end position="190"/>
    </location>
</feature>
<dbReference type="InterPro" id="IPR022880">
    <property type="entry name" value="DNApol_IV"/>
</dbReference>
<dbReference type="FunFam" id="3.40.1170.60:FF:000001">
    <property type="entry name" value="DNA polymerase IV"/>
    <property type="match status" value="1"/>
</dbReference>
<dbReference type="AlphaFoldDB" id="A0A318I2Q8"/>
<dbReference type="GO" id="GO:0003684">
    <property type="term" value="F:damaged DNA binding"/>
    <property type="evidence" value="ECO:0007669"/>
    <property type="project" value="InterPro"/>
</dbReference>
<dbReference type="Pfam" id="PF11799">
    <property type="entry name" value="IMS_C"/>
    <property type="match status" value="1"/>
</dbReference>
<dbReference type="Gene3D" id="3.40.1170.60">
    <property type="match status" value="1"/>
</dbReference>
<feature type="binding site" evidence="16">
    <location>
        <position position="14"/>
    </location>
    <ligand>
        <name>Mg(2+)</name>
        <dbReference type="ChEBI" id="CHEBI:18420"/>
    </ligand>
</feature>
<dbReference type="PROSITE" id="PS50173">
    <property type="entry name" value="UMUC"/>
    <property type="match status" value="1"/>
</dbReference>
<dbReference type="InterPro" id="IPR017961">
    <property type="entry name" value="DNA_pol_Y-fam_little_finger"/>
</dbReference>
<evidence type="ECO:0000256" key="14">
    <source>
        <dbReference type="ARBA" id="ARBA00023204"/>
    </source>
</evidence>
<evidence type="ECO:0000313" key="18">
    <source>
        <dbReference type="EMBL" id="PXX23420.1"/>
    </source>
</evidence>
<dbReference type="Pfam" id="PF00817">
    <property type="entry name" value="IMS"/>
    <property type="match status" value="1"/>
</dbReference>
<dbReference type="InterPro" id="IPR024728">
    <property type="entry name" value="PolY_HhH_motif"/>
</dbReference>
<comment type="subcellular location">
    <subcellularLocation>
        <location evidence="1 16">Cytoplasm</location>
    </subcellularLocation>
</comment>
<organism evidence="18 19">
    <name type="scientific">Hoylesella shahii DSM 15611 = JCM 12083</name>
    <dbReference type="NCBI Taxonomy" id="1122991"/>
    <lineage>
        <taxon>Bacteria</taxon>
        <taxon>Pseudomonadati</taxon>
        <taxon>Bacteroidota</taxon>
        <taxon>Bacteroidia</taxon>
        <taxon>Bacteroidales</taxon>
        <taxon>Prevotellaceae</taxon>
        <taxon>Hoylesella</taxon>
    </lineage>
</organism>
<dbReference type="FunFam" id="3.30.70.270:FF:000002">
    <property type="entry name" value="DNA polymerase IV"/>
    <property type="match status" value="1"/>
</dbReference>
<dbReference type="RefSeq" id="WP_110370043.1">
    <property type="nucleotide sequence ID" value="NZ_QJJX01000006.1"/>
</dbReference>
<evidence type="ECO:0000256" key="16">
    <source>
        <dbReference type="HAMAP-Rule" id="MF_01113"/>
    </source>
</evidence>
<comment type="function">
    <text evidence="16">Poorly processive, error-prone DNA polymerase involved in untargeted mutagenesis. Copies undamaged DNA at stalled replication forks, which arise in vivo from mismatched or misaligned primer ends. These misaligned primers can be extended by PolIV. Exhibits no 3'-5' exonuclease (proofreading) activity. May be involved in translesional synthesis, in conjunction with the beta clamp from PolIII.</text>
</comment>
<keyword evidence="7 16" id="KW-0548">Nucleotidyltransferase</keyword>
<comment type="subunit">
    <text evidence="3 16">Monomer.</text>
</comment>
<dbReference type="PANTHER" id="PTHR11076:SF33">
    <property type="entry name" value="DNA POLYMERASE KAPPA"/>
    <property type="match status" value="1"/>
</dbReference>
<dbReference type="InterPro" id="IPR001126">
    <property type="entry name" value="UmuC"/>
</dbReference>
<keyword evidence="11 16" id="KW-0460">Magnesium</keyword>
<dbReference type="InterPro" id="IPR043128">
    <property type="entry name" value="Rev_trsase/Diguanyl_cyclase"/>
</dbReference>
<keyword evidence="8 16" id="KW-0235">DNA replication</keyword>
<sequence length="374" mass="43074">MPAQDFNRKIIHIDMDAFYASVEQRDDPSLRGKPVGIGSEERRGVLCTASYEARKYGVHSAMSGVQAKRLCPELILVPPNFAKYKQVSQQVHEIFHRYTDLVEPLSLDEAYLDVTQNKLNIELAVDIAQRIRQEIRTELQLTASAGVSFNKFLAKVASDFRKPDGITVIHPSRAMHFVDNLPITDFWGVGHKTAETMHAMGIFNGADLRQLSRLRLQQVFGKAGETYYNFARAIDNRAVEPHWIRKSVGCERTFEEDSSNPTVLLTELYRLVLELVERLKKKEFKGRTLTLKVKFYNFTQITRSRTVPHMLLKKDDILPVAKALLREVDYTERPVRLLGVQVSNIDDTPHRPQWIQLELPFKKESPFEELRSYF</sequence>
<keyword evidence="19" id="KW-1185">Reference proteome</keyword>
<evidence type="ECO:0000256" key="8">
    <source>
        <dbReference type="ARBA" id="ARBA00022705"/>
    </source>
</evidence>
<evidence type="ECO:0000256" key="15">
    <source>
        <dbReference type="ARBA" id="ARBA00049244"/>
    </source>
</evidence>
<dbReference type="NCBIfam" id="NF002677">
    <property type="entry name" value="PRK02406.1"/>
    <property type="match status" value="1"/>
</dbReference>
<evidence type="ECO:0000259" key="17">
    <source>
        <dbReference type="PROSITE" id="PS50173"/>
    </source>
</evidence>
<keyword evidence="6 16" id="KW-0808">Transferase</keyword>
<evidence type="ECO:0000313" key="19">
    <source>
        <dbReference type="Proteomes" id="UP000248314"/>
    </source>
</evidence>
<dbReference type="SUPFAM" id="SSF100879">
    <property type="entry name" value="Lesion bypass DNA polymerase (Y-family), little finger domain"/>
    <property type="match status" value="1"/>
</dbReference>
<dbReference type="GO" id="GO:0042276">
    <property type="term" value="P:error-prone translesion synthesis"/>
    <property type="evidence" value="ECO:0007669"/>
    <property type="project" value="TreeGrafter"/>
</dbReference>
<accession>A0A318I2Q8</accession>
<dbReference type="InterPro" id="IPR050116">
    <property type="entry name" value="DNA_polymerase-Y"/>
</dbReference>
<evidence type="ECO:0000256" key="4">
    <source>
        <dbReference type="ARBA" id="ARBA00022457"/>
    </source>
</evidence>
<keyword evidence="9 16" id="KW-0479">Metal-binding</keyword>
<dbReference type="EMBL" id="QJJX01000006">
    <property type="protein sequence ID" value="PXX23420.1"/>
    <property type="molecule type" value="Genomic_DNA"/>
</dbReference>
<evidence type="ECO:0000256" key="7">
    <source>
        <dbReference type="ARBA" id="ARBA00022695"/>
    </source>
</evidence>
<evidence type="ECO:0000256" key="5">
    <source>
        <dbReference type="ARBA" id="ARBA00022490"/>
    </source>
</evidence>
<protein>
    <recommendedName>
        <fullName evidence="16">DNA polymerase IV</fullName>
        <shortName evidence="16">Pol IV</shortName>
        <ecNumber evidence="16">2.7.7.7</ecNumber>
    </recommendedName>
</protein>
<feature type="active site" evidence="16">
    <location>
        <position position="109"/>
    </location>
</feature>
<dbReference type="Gene3D" id="3.30.1490.100">
    <property type="entry name" value="DNA polymerase, Y-family, little finger domain"/>
    <property type="match status" value="1"/>
</dbReference>
<evidence type="ECO:0000256" key="1">
    <source>
        <dbReference type="ARBA" id="ARBA00004496"/>
    </source>
</evidence>
<feature type="site" description="Substrate discrimination" evidence="16">
    <location>
        <position position="19"/>
    </location>
</feature>
<comment type="cofactor">
    <cofactor evidence="16">
        <name>Mg(2+)</name>
        <dbReference type="ChEBI" id="CHEBI:18420"/>
    </cofactor>
    <text evidence="16">Binds 2 magnesium ions per subunit.</text>
</comment>
<keyword evidence="4 16" id="KW-0515">Mutator protein</keyword>
<keyword evidence="5 16" id="KW-0963">Cytoplasm</keyword>
<dbReference type="PANTHER" id="PTHR11076">
    <property type="entry name" value="DNA REPAIR POLYMERASE UMUC / TRANSFERASE FAMILY MEMBER"/>
    <property type="match status" value="1"/>
</dbReference>
<dbReference type="Gene3D" id="1.10.150.20">
    <property type="entry name" value="5' to 3' exonuclease, C-terminal subdomain"/>
    <property type="match status" value="1"/>
</dbReference>
<keyword evidence="13 16" id="KW-0238">DNA-binding</keyword>
<dbReference type="Gene3D" id="3.30.70.270">
    <property type="match status" value="1"/>
</dbReference>
<keyword evidence="10 16" id="KW-0227">DNA damage</keyword>
<comment type="caution">
    <text evidence="18">The sequence shown here is derived from an EMBL/GenBank/DDBJ whole genome shotgun (WGS) entry which is preliminary data.</text>
</comment>
<dbReference type="STRING" id="1122991.GCA_000613445_02822"/>
<gene>
    <name evidence="16" type="primary">dinB</name>
    <name evidence="18" type="ORF">EJ73_00770</name>
</gene>
<keyword evidence="14 16" id="KW-0234">DNA repair</keyword>
<evidence type="ECO:0000256" key="2">
    <source>
        <dbReference type="ARBA" id="ARBA00010945"/>
    </source>
</evidence>
<dbReference type="InterPro" id="IPR036775">
    <property type="entry name" value="DNA_pol_Y-fam_lit_finger_sf"/>
</dbReference>
<dbReference type="Proteomes" id="UP000248314">
    <property type="component" value="Unassembled WGS sequence"/>
</dbReference>
<dbReference type="GO" id="GO:0006281">
    <property type="term" value="P:DNA repair"/>
    <property type="evidence" value="ECO:0007669"/>
    <property type="project" value="UniProtKB-UniRule"/>
</dbReference>
<proteinExistence type="inferred from homology"/>
<evidence type="ECO:0000256" key="13">
    <source>
        <dbReference type="ARBA" id="ARBA00023125"/>
    </source>
</evidence>
<dbReference type="GO" id="GO:0003887">
    <property type="term" value="F:DNA-directed DNA polymerase activity"/>
    <property type="evidence" value="ECO:0007669"/>
    <property type="project" value="UniProtKB-UniRule"/>
</dbReference>
<keyword evidence="12 16" id="KW-0239">DNA-directed DNA polymerase</keyword>
<evidence type="ECO:0000256" key="6">
    <source>
        <dbReference type="ARBA" id="ARBA00022679"/>
    </source>
</evidence>
<dbReference type="HAMAP" id="MF_01113">
    <property type="entry name" value="DNApol_IV"/>
    <property type="match status" value="1"/>
</dbReference>
<evidence type="ECO:0000256" key="3">
    <source>
        <dbReference type="ARBA" id="ARBA00011245"/>
    </source>
</evidence>
<dbReference type="FunFam" id="3.30.1490.100:FF:000004">
    <property type="entry name" value="DNA polymerase IV"/>
    <property type="match status" value="1"/>
</dbReference>
<feature type="binding site" evidence="16">
    <location>
        <position position="108"/>
    </location>
    <ligand>
        <name>Mg(2+)</name>
        <dbReference type="ChEBI" id="CHEBI:18420"/>
    </ligand>
</feature>
<evidence type="ECO:0000256" key="10">
    <source>
        <dbReference type="ARBA" id="ARBA00022763"/>
    </source>
</evidence>
<dbReference type="CDD" id="cd03586">
    <property type="entry name" value="PolY_Pol_IV_kappa"/>
    <property type="match status" value="1"/>
</dbReference>
<reference evidence="18 19" key="1">
    <citation type="submission" date="2018-05" db="EMBL/GenBank/DDBJ databases">
        <title>Genomic Encyclopedia of Type Strains, Phase I: the one thousand microbial genomes (KMG-I) project.</title>
        <authorList>
            <person name="Kyrpides N."/>
        </authorList>
    </citation>
    <scope>NUCLEOTIDE SEQUENCE [LARGE SCALE GENOMIC DNA]</scope>
    <source>
        <strain evidence="18 19">DSM 15611</strain>
    </source>
</reference>
<comment type="similarity">
    <text evidence="2 16">Belongs to the DNA polymerase type-Y family.</text>
</comment>
<dbReference type="GO" id="GO:0009432">
    <property type="term" value="P:SOS response"/>
    <property type="evidence" value="ECO:0007669"/>
    <property type="project" value="TreeGrafter"/>
</dbReference>
<dbReference type="Pfam" id="PF11798">
    <property type="entry name" value="IMS_HHH"/>
    <property type="match status" value="1"/>
</dbReference>
<evidence type="ECO:0000256" key="11">
    <source>
        <dbReference type="ARBA" id="ARBA00022842"/>
    </source>
</evidence>
<dbReference type="EC" id="2.7.7.7" evidence="16"/>
<comment type="catalytic activity">
    <reaction evidence="15 16">
        <text>DNA(n) + a 2'-deoxyribonucleoside 5'-triphosphate = DNA(n+1) + diphosphate</text>
        <dbReference type="Rhea" id="RHEA:22508"/>
        <dbReference type="Rhea" id="RHEA-COMP:17339"/>
        <dbReference type="Rhea" id="RHEA-COMP:17340"/>
        <dbReference type="ChEBI" id="CHEBI:33019"/>
        <dbReference type="ChEBI" id="CHEBI:61560"/>
        <dbReference type="ChEBI" id="CHEBI:173112"/>
        <dbReference type="EC" id="2.7.7.7"/>
    </reaction>
</comment>
<dbReference type="InterPro" id="IPR043502">
    <property type="entry name" value="DNA/RNA_pol_sf"/>
</dbReference>
<dbReference type="GO" id="GO:0000287">
    <property type="term" value="F:magnesium ion binding"/>
    <property type="evidence" value="ECO:0007669"/>
    <property type="project" value="UniProtKB-UniRule"/>
</dbReference>
<evidence type="ECO:0000256" key="9">
    <source>
        <dbReference type="ARBA" id="ARBA00022723"/>
    </source>
</evidence>
<name>A0A318I2Q8_9BACT</name>
<dbReference type="SUPFAM" id="SSF56672">
    <property type="entry name" value="DNA/RNA polymerases"/>
    <property type="match status" value="1"/>
</dbReference>
<dbReference type="GO" id="GO:0005829">
    <property type="term" value="C:cytosol"/>
    <property type="evidence" value="ECO:0007669"/>
    <property type="project" value="TreeGrafter"/>
</dbReference>